<dbReference type="EMBL" id="JACCEW010000001">
    <property type="protein sequence ID" value="NYT35387.1"/>
    <property type="molecule type" value="Genomic_DNA"/>
</dbReference>
<dbReference type="InterPro" id="IPR045187">
    <property type="entry name" value="CcO_II"/>
</dbReference>
<keyword evidence="24" id="KW-1185">Reference proteome</keyword>
<dbReference type="SUPFAM" id="SSF46626">
    <property type="entry name" value="Cytochrome c"/>
    <property type="match status" value="1"/>
</dbReference>
<evidence type="ECO:0000256" key="5">
    <source>
        <dbReference type="ARBA" id="ARBA00022617"/>
    </source>
</evidence>
<dbReference type="GO" id="GO:0042773">
    <property type="term" value="P:ATP synthesis coupled electron transport"/>
    <property type="evidence" value="ECO:0007669"/>
    <property type="project" value="TreeGrafter"/>
</dbReference>
<evidence type="ECO:0000313" key="24">
    <source>
        <dbReference type="Proteomes" id="UP000580517"/>
    </source>
</evidence>
<dbReference type="NCBIfam" id="TIGR02866">
    <property type="entry name" value="CoxB"/>
    <property type="match status" value="1"/>
</dbReference>
<name>A0A853F5Z7_9BURK</name>
<keyword evidence="11 20" id="KW-1133">Transmembrane helix</keyword>
<dbReference type="SUPFAM" id="SSF81464">
    <property type="entry name" value="Cytochrome c oxidase subunit II-like, transmembrane region"/>
    <property type="match status" value="1"/>
</dbReference>
<keyword evidence="9" id="KW-1278">Translocase</keyword>
<evidence type="ECO:0000256" key="4">
    <source>
        <dbReference type="ARBA" id="ARBA00022448"/>
    </source>
</evidence>
<dbReference type="PROSITE" id="PS50857">
    <property type="entry name" value="COX2_CUA"/>
    <property type="match status" value="1"/>
</dbReference>
<keyword evidence="10 18" id="KW-0249">Electron transport</keyword>
<feature type="transmembrane region" description="Helical" evidence="20">
    <location>
        <begin position="22"/>
        <end position="46"/>
    </location>
</feature>
<gene>
    <name evidence="23" type="primary">coxB</name>
    <name evidence="23" type="ORF">H0A68_00745</name>
</gene>
<evidence type="ECO:0000256" key="15">
    <source>
        <dbReference type="ARBA" id="ARBA00024688"/>
    </source>
</evidence>
<dbReference type="GO" id="GO:0005886">
    <property type="term" value="C:plasma membrane"/>
    <property type="evidence" value="ECO:0007669"/>
    <property type="project" value="UniProtKB-SubCell"/>
</dbReference>
<evidence type="ECO:0000256" key="12">
    <source>
        <dbReference type="ARBA" id="ARBA00023004"/>
    </source>
</evidence>
<evidence type="ECO:0000256" key="18">
    <source>
        <dbReference type="RuleBase" id="RU000456"/>
    </source>
</evidence>
<dbReference type="SUPFAM" id="SSF49503">
    <property type="entry name" value="Cupredoxins"/>
    <property type="match status" value="1"/>
</dbReference>
<feature type="domain" description="Cytochrome oxidase subunit II copper A binding" evidence="21">
    <location>
        <begin position="97"/>
        <end position="208"/>
    </location>
</feature>
<dbReference type="Proteomes" id="UP000580517">
    <property type="component" value="Unassembled WGS sequence"/>
</dbReference>
<reference evidence="23 24" key="1">
    <citation type="submission" date="2020-07" db="EMBL/GenBank/DDBJ databases">
        <title>Taxonomic revisions and descriptions of new bacterial species based on genomic comparisons in the high-G+C-content subgroup of the family Alcaligenaceae.</title>
        <authorList>
            <person name="Szabo A."/>
            <person name="Felfoldi T."/>
        </authorList>
    </citation>
    <scope>NUCLEOTIDE SEQUENCE [LARGE SCALE GENOMIC DNA]</scope>
    <source>
        <strain evidence="23 24">DSM 25264</strain>
    </source>
</reference>
<dbReference type="PROSITE" id="PS00078">
    <property type="entry name" value="COX2"/>
    <property type="match status" value="1"/>
</dbReference>
<dbReference type="GO" id="GO:0042597">
    <property type="term" value="C:periplasmic space"/>
    <property type="evidence" value="ECO:0007669"/>
    <property type="project" value="UniProtKB-SubCell"/>
</dbReference>
<dbReference type="GO" id="GO:0016491">
    <property type="term" value="F:oxidoreductase activity"/>
    <property type="evidence" value="ECO:0007669"/>
    <property type="project" value="InterPro"/>
</dbReference>
<comment type="catalytic activity">
    <reaction evidence="16 19">
        <text>4 Fe(II)-[cytochrome c] + O2 + 8 H(+)(in) = 4 Fe(III)-[cytochrome c] + 2 H2O + 4 H(+)(out)</text>
        <dbReference type="Rhea" id="RHEA:11436"/>
        <dbReference type="Rhea" id="RHEA-COMP:10350"/>
        <dbReference type="Rhea" id="RHEA-COMP:14399"/>
        <dbReference type="ChEBI" id="CHEBI:15377"/>
        <dbReference type="ChEBI" id="CHEBI:15378"/>
        <dbReference type="ChEBI" id="CHEBI:15379"/>
        <dbReference type="ChEBI" id="CHEBI:29033"/>
        <dbReference type="ChEBI" id="CHEBI:29034"/>
        <dbReference type="EC" id="7.1.1.9"/>
    </reaction>
</comment>
<feature type="transmembrane region" description="Helical" evidence="20">
    <location>
        <begin position="67"/>
        <end position="86"/>
    </location>
</feature>
<keyword evidence="5 17" id="KW-0349">Heme</keyword>
<comment type="cofactor">
    <cofactor evidence="19">
        <name>Cu cation</name>
        <dbReference type="ChEBI" id="CHEBI:23378"/>
    </cofactor>
    <text evidence="19">Binds a copper A center.</text>
</comment>
<protein>
    <recommendedName>
        <fullName evidence="19">Cytochrome c oxidase subunit 2</fullName>
        <ecNumber evidence="19">7.1.1.9</ecNumber>
    </recommendedName>
</protein>
<dbReference type="PANTHER" id="PTHR22888:SF9">
    <property type="entry name" value="CYTOCHROME C OXIDASE SUBUNIT 2"/>
    <property type="match status" value="1"/>
</dbReference>
<evidence type="ECO:0000256" key="6">
    <source>
        <dbReference type="ARBA" id="ARBA00022660"/>
    </source>
</evidence>
<dbReference type="InterPro" id="IPR001505">
    <property type="entry name" value="Copper_CuA"/>
</dbReference>
<evidence type="ECO:0000259" key="21">
    <source>
        <dbReference type="PROSITE" id="PS50857"/>
    </source>
</evidence>
<dbReference type="PROSITE" id="PS51007">
    <property type="entry name" value="CYTC"/>
    <property type="match status" value="1"/>
</dbReference>
<evidence type="ECO:0000256" key="13">
    <source>
        <dbReference type="ARBA" id="ARBA00023008"/>
    </source>
</evidence>
<dbReference type="Gene3D" id="2.60.40.420">
    <property type="entry name" value="Cupredoxins - blue copper proteins"/>
    <property type="match status" value="1"/>
</dbReference>
<proteinExistence type="inferred from homology"/>
<evidence type="ECO:0000256" key="14">
    <source>
        <dbReference type="ARBA" id="ARBA00023136"/>
    </source>
</evidence>
<dbReference type="AlphaFoldDB" id="A0A853F5Z7"/>
<dbReference type="InterPro" id="IPR036909">
    <property type="entry name" value="Cyt_c-like_dom_sf"/>
</dbReference>
<evidence type="ECO:0000256" key="11">
    <source>
        <dbReference type="ARBA" id="ARBA00022989"/>
    </source>
</evidence>
<evidence type="ECO:0000256" key="1">
    <source>
        <dbReference type="ARBA" id="ARBA00004141"/>
    </source>
</evidence>
<feature type="domain" description="Cytochrome c" evidence="22">
    <location>
        <begin position="214"/>
        <end position="308"/>
    </location>
</feature>
<evidence type="ECO:0000256" key="19">
    <source>
        <dbReference type="RuleBase" id="RU004024"/>
    </source>
</evidence>
<dbReference type="EC" id="7.1.1.9" evidence="19"/>
<keyword evidence="13 19" id="KW-0186">Copper</keyword>
<comment type="function">
    <text evidence="15 19">Subunits I and II form the functional core of the enzyme complex. Electrons originating in cytochrome c are transferred via heme a and Cu(A) to the binuclear center formed by heme a3 and Cu(B).</text>
</comment>
<dbReference type="InterPro" id="IPR011759">
    <property type="entry name" value="Cyt_c_oxidase_su2_TM_dom"/>
</dbReference>
<evidence type="ECO:0000256" key="9">
    <source>
        <dbReference type="ARBA" id="ARBA00022967"/>
    </source>
</evidence>
<dbReference type="Pfam" id="PF00116">
    <property type="entry name" value="COX2"/>
    <property type="match status" value="1"/>
</dbReference>
<evidence type="ECO:0000256" key="17">
    <source>
        <dbReference type="PROSITE-ProRule" id="PRU00433"/>
    </source>
</evidence>
<accession>A0A853F5Z7</accession>
<dbReference type="CDD" id="cd13915">
    <property type="entry name" value="CuRO_HCO_II_like_2"/>
    <property type="match status" value="1"/>
</dbReference>
<evidence type="ECO:0000256" key="7">
    <source>
        <dbReference type="ARBA" id="ARBA00022692"/>
    </source>
</evidence>
<evidence type="ECO:0000256" key="2">
    <source>
        <dbReference type="ARBA" id="ARBA00004418"/>
    </source>
</evidence>
<dbReference type="GO" id="GO:0005507">
    <property type="term" value="F:copper ion binding"/>
    <property type="evidence" value="ECO:0007669"/>
    <property type="project" value="InterPro"/>
</dbReference>
<dbReference type="PANTHER" id="PTHR22888">
    <property type="entry name" value="CYTOCHROME C OXIDASE, SUBUNIT II"/>
    <property type="match status" value="1"/>
</dbReference>
<evidence type="ECO:0000259" key="22">
    <source>
        <dbReference type="PROSITE" id="PS51007"/>
    </source>
</evidence>
<dbReference type="InterPro" id="IPR009056">
    <property type="entry name" value="Cyt_c-like_dom"/>
</dbReference>
<keyword evidence="4 18" id="KW-0813">Transport</keyword>
<keyword evidence="7 18" id="KW-0812">Transmembrane</keyword>
<evidence type="ECO:0000256" key="16">
    <source>
        <dbReference type="ARBA" id="ARBA00047816"/>
    </source>
</evidence>
<keyword evidence="8 17" id="KW-0479">Metal-binding</keyword>
<evidence type="ECO:0000256" key="10">
    <source>
        <dbReference type="ARBA" id="ARBA00022982"/>
    </source>
</evidence>
<dbReference type="InterPro" id="IPR008972">
    <property type="entry name" value="Cupredoxin"/>
</dbReference>
<dbReference type="Pfam" id="PF00034">
    <property type="entry name" value="Cytochrom_C"/>
    <property type="match status" value="1"/>
</dbReference>
<dbReference type="GO" id="GO:0004129">
    <property type="term" value="F:cytochrome-c oxidase activity"/>
    <property type="evidence" value="ECO:0007669"/>
    <property type="project" value="UniProtKB-EC"/>
</dbReference>
<organism evidence="23 24">
    <name type="scientific">Allopusillimonas soli</name>
    <dbReference type="NCBI Taxonomy" id="659016"/>
    <lineage>
        <taxon>Bacteria</taxon>
        <taxon>Pseudomonadati</taxon>
        <taxon>Pseudomonadota</taxon>
        <taxon>Betaproteobacteria</taxon>
        <taxon>Burkholderiales</taxon>
        <taxon>Alcaligenaceae</taxon>
        <taxon>Allopusillimonas</taxon>
    </lineage>
</organism>
<dbReference type="RefSeq" id="WP_129967266.1">
    <property type="nucleotide sequence ID" value="NZ_JACCEW010000001.1"/>
</dbReference>
<evidence type="ECO:0000256" key="3">
    <source>
        <dbReference type="ARBA" id="ARBA00007866"/>
    </source>
</evidence>
<dbReference type="Gene3D" id="1.10.287.90">
    <property type="match status" value="1"/>
</dbReference>
<evidence type="ECO:0000313" key="23">
    <source>
        <dbReference type="EMBL" id="NYT35387.1"/>
    </source>
</evidence>
<dbReference type="InterPro" id="IPR002429">
    <property type="entry name" value="CcO_II-like_C"/>
</dbReference>
<dbReference type="InterPro" id="IPR036257">
    <property type="entry name" value="Cyt_c_oxidase_su2_TM_sf"/>
</dbReference>
<keyword evidence="6 18" id="KW-0679">Respiratory chain</keyword>
<dbReference type="OrthoDB" id="9773456at2"/>
<keyword evidence="14 20" id="KW-0472">Membrane</keyword>
<keyword evidence="12 17" id="KW-0408">Iron</keyword>
<dbReference type="InterPro" id="IPR014222">
    <property type="entry name" value="Cyt_c_oxidase_su2"/>
</dbReference>
<evidence type="ECO:0000256" key="20">
    <source>
        <dbReference type="SAM" id="Phobius"/>
    </source>
</evidence>
<dbReference type="Pfam" id="PF02790">
    <property type="entry name" value="COX2_TM"/>
    <property type="match status" value="1"/>
</dbReference>
<dbReference type="GO" id="GO:0020037">
    <property type="term" value="F:heme binding"/>
    <property type="evidence" value="ECO:0007669"/>
    <property type="project" value="InterPro"/>
</dbReference>
<comment type="similarity">
    <text evidence="3 18">Belongs to the cytochrome c oxidase subunit 2 family.</text>
</comment>
<evidence type="ECO:0000256" key="8">
    <source>
        <dbReference type="ARBA" id="ARBA00022723"/>
    </source>
</evidence>
<comment type="caution">
    <text evidence="23">The sequence shown here is derived from an EMBL/GenBank/DDBJ whole genome shotgun (WGS) entry which is preliminary data.</text>
</comment>
<comment type="subcellular location">
    <subcellularLocation>
        <location evidence="18">Cell membrane</location>
        <topology evidence="18">Multi-pass membrane protein</topology>
    </subcellularLocation>
    <subcellularLocation>
        <location evidence="1">Membrane</location>
        <topology evidence="1">Multi-pass membrane protein</topology>
    </subcellularLocation>
    <subcellularLocation>
        <location evidence="2">Periplasm</location>
    </subcellularLocation>
</comment>
<sequence length="317" mass="35200">MSHAFTLFPPAASSAARDTDKLYLALVAFSTLIAIAFIVVIIMFCYRYRKKARVDRRNAPSHAGGLEAAWTIAPMLVFMLLFAWAARDYALQFHAPRNALRVFVVAKQWMWKAEHPNGRREINTLHVPVGTPVRLIMTSQDVIHSFFVPALRNKRDVVPGRYSTMWFTADREGEFLLLCAEYCGTDHAEMKGSVVAMAPEDYAQWLEAGPTHAGLAARGYTLFRRHGCMGCHAAASSVHAPELAGLLGRTVHLSNGGTVVADETYIRDAMMEPQKAIVAGYDAIMPSFKNQLNEEEIMAIIEYIRSLGPDTLAGERP</sequence>